<proteinExistence type="inferred from homology"/>
<dbReference type="InterPro" id="IPR007749">
    <property type="entry name" value="DUF677"/>
</dbReference>
<dbReference type="Proteomes" id="UP001634007">
    <property type="component" value="Unassembled WGS sequence"/>
</dbReference>
<reference evidence="6 7" key="1">
    <citation type="submission" date="2024-11" db="EMBL/GenBank/DDBJ databases">
        <title>Chromosome-level genome assembly of Eucalyptus globulus Labill. provides insights into its genome evolution.</title>
        <authorList>
            <person name="Li X."/>
        </authorList>
    </citation>
    <scope>NUCLEOTIDE SEQUENCE [LARGE SCALE GENOMIC DNA]</scope>
    <source>
        <strain evidence="6">CL2024</strain>
        <tissue evidence="6">Fresh tender leaves</tissue>
    </source>
</reference>
<keyword evidence="3" id="KW-0812">Transmembrane</keyword>
<dbReference type="PANTHER" id="PTHR31113:SF20">
    <property type="entry name" value="UPF0496 PROTEIN 2-RELATED"/>
    <property type="match status" value="1"/>
</dbReference>
<evidence type="ECO:0000256" key="2">
    <source>
        <dbReference type="ARBA" id="ARBA00009074"/>
    </source>
</evidence>
<keyword evidence="7" id="KW-1185">Reference proteome</keyword>
<evidence type="ECO:0000256" key="4">
    <source>
        <dbReference type="ARBA" id="ARBA00022989"/>
    </source>
</evidence>
<comment type="similarity">
    <text evidence="2">Belongs to the UPF0496 family.</text>
</comment>
<evidence type="ECO:0000256" key="5">
    <source>
        <dbReference type="ARBA" id="ARBA00023136"/>
    </source>
</evidence>
<evidence type="ECO:0000313" key="7">
    <source>
        <dbReference type="Proteomes" id="UP001634007"/>
    </source>
</evidence>
<dbReference type="AlphaFoldDB" id="A0ABD3K4X4"/>
<protein>
    <submittedName>
        <fullName evidence="6">Uncharacterized protein</fullName>
    </submittedName>
</protein>
<evidence type="ECO:0000256" key="1">
    <source>
        <dbReference type="ARBA" id="ARBA00004370"/>
    </source>
</evidence>
<dbReference type="GO" id="GO:0016020">
    <property type="term" value="C:membrane"/>
    <property type="evidence" value="ECO:0007669"/>
    <property type="project" value="UniProtKB-SubCell"/>
</dbReference>
<keyword evidence="4" id="KW-1133">Transmembrane helix</keyword>
<sequence>MASLMKLAFLKFRSSFPTTGTPLSSKSSIINREYKQAFKTRSYIGRTRINRSLLLPSLSNSAYCMAHLSESLLEPELETLSNMIKTFNIHHLLGDYFQASFIHQTRTSNQSIRRAIKLAEMVYEDASHVEEQNHLICRELSVFTSLTNPLSAITSVQFQGMHNNYLAVRNYIRMGEMMWEVVKEFHELEEHIHFCLVTMNKPRRLVVEDILISQSMS</sequence>
<organism evidence="6 7">
    <name type="scientific">Eucalyptus globulus</name>
    <name type="common">Tasmanian blue gum</name>
    <dbReference type="NCBI Taxonomy" id="34317"/>
    <lineage>
        <taxon>Eukaryota</taxon>
        <taxon>Viridiplantae</taxon>
        <taxon>Streptophyta</taxon>
        <taxon>Embryophyta</taxon>
        <taxon>Tracheophyta</taxon>
        <taxon>Spermatophyta</taxon>
        <taxon>Magnoliopsida</taxon>
        <taxon>eudicotyledons</taxon>
        <taxon>Gunneridae</taxon>
        <taxon>Pentapetalae</taxon>
        <taxon>rosids</taxon>
        <taxon>malvids</taxon>
        <taxon>Myrtales</taxon>
        <taxon>Myrtaceae</taxon>
        <taxon>Myrtoideae</taxon>
        <taxon>Eucalypteae</taxon>
        <taxon>Eucalyptus</taxon>
    </lineage>
</organism>
<name>A0ABD3K4X4_EUCGL</name>
<accession>A0ABD3K4X4</accession>
<evidence type="ECO:0000256" key="3">
    <source>
        <dbReference type="ARBA" id="ARBA00022692"/>
    </source>
</evidence>
<dbReference type="PANTHER" id="PTHR31113">
    <property type="entry name" value="UPF0496 PROTEIN 3-RELATED"/>
    <property type="match status" value="1"/>
</dbReference>
<comment type="subcellular location">
    <subcellularLocation>
        <location evidence="1">Membrane</location>
    </subcellularLocation>
</comment>
<comment type="caution">
    <text evidence="6">The sequence shown here is derived from an EMBL/GenBank/DDBJ whole genome shotgun (WGS) entry which is preliminary data.</text>
</comment>
<evidence type="ECO:0000313" key="6">
    <source>
        <dbReference type="EMBL" id="KAL3734297.1"/>
    </source>
</evidence>
<dbReference type="EMBL" id="JBJKBG010000006">
    <property type="protein sequence ID" value="KAL3734297.1"/>
    <property type="molecule type" value="Genomic_DNA"/>
</dbReference>
<keyword evidence="5" id="KW-0472">Membrane</keyword>
<gene>
    <name evidence="6" type="ORF">ACJRO7_023618</name>
</gene>